<keyword evidence="5" id="KW-0456">Lyase</keyword>
<proteinExistence type="inferred from homology"/>
<dbReference type="PANTHER" id="PTHR39289">
    <property type="match status" value="1"/>
</dbReference>
<keyword evidence="9" id="KW-1185">Reference proteome</keyword>
<name>A0A7W3T9K8_9ACTN</name>
<gene>
    <name evidence="8" type="ORF">FNQ90_01390</name>
</gene>
<evidence type="ECO:0000313" key="9">
    <source>
        <dbReference type="Proteomes" id="UP000538929"/>
    </source>
</evidence>
<dbReference type="SUPFAM" id="SSF51182">
    <property type="entry name" value="RmlC-like cupins"/>
    <property type="match status" value="1"/>
</dbReference>
<dbReference type="NCBIfam" id="NF009806">
    <property type="entry name" value="PRK13290.1"/>
    <property type="match status" value="1"/>
</dbReference>
<dbReference type="EC" id="4.2.1.108" evidence="3"/>
<evidence type="ECO:0000256" key="7">
    <source>
        <dbReference type="ARBA" id="ARBA00048714"/>
    </source>
</evidence>
<evidence type="ECO:0000313" key="8">
    <source>
        <dbReference type="EMBL" id="MBB0242794.1"/>
    </source>
</evidence>
<sequence length="124" mass="14017">MIVRRKNEIAAVEWGNGLSFRFLVEADRMGFTLAHTIVRAGSKSPLHYRRHLEACYCISGRGQVIAESGDIHEIEPGTLYALDEHDRHHLVASPGSDLELISIFNPPLHGDERHHFDASDFSHY</sequence>
<evidence type="ECO:0000256" key="4">
    <source>
        <dbReference type="ARBA" id="ARBA00019707"/>
    </source>
</evidence>
<dbReference type="CDD" id="cd06978">
    <property type="entry name" value="cupin_EctC"/>
    <property type="match status" value="1"/>
</dbReference>
<dbReference type="EMBL" id="VKHT01000018">
    <property type="protein sequence ID" value="MBB0242794.1"/>
    <property type="molecule type" value="Genomic_DNA"/>
</dbReference>
<dbReference type="Pfam" id="PF06339">
    <property type="entry name" value="Ectoine_synth"/>
    <property type="match status" value="1"/>
</dbReference>
<dbReference type="InterPro" id="IPR010462">
    <property type="entry name" value="Ectoine_synth"/>
</dbReference>
<dbReference type="Proteomes" id="UP000538929">
    <property type="component" value="Unassembled WGS sequence"/>
</dbReference>
<evidence type="ECO:0000256" key="1">
    <source>
        <dbReference type="ARBA" id="ARBA00005181"/>
    </source>
</evidence>
<evidence type="ECO:0000256" key="6">
    <source>
        <dbReference type="ARBA" id="ARBA00033271"/>
    </source>
</evidence>
<protein>
    <recommendedName>
        <fullName evidence="4">L-ectoine synthase</fullName>
        <ecNumber evidence="3">4.2.1.108</ecNumber>
    </recommendedName>
    <alternativeName>
        <fullName evidence="6">N-acetyldiaminobutyrate dehydratase</fullName>
    </alternativeName>
</protein>
<evidence type="ECO:0000256" key="2">
    <source>
        <dbReference type="ARBA" id="ARBA00009637"/>
    </source>
</evidence>
<evidence type="ECO:0000256" key="3">
    <source>
        <dbReference type="ARBA" id="ARBA00013192"/>
    </source>
</evidence>
<dbReference type="AlphaFoldDB" id="A0A7W3T9K8"/>
<comment type="similarity">
    <text evidence="2">Belongs to the ectoine synthase family.</text>
</comment>
<reference evidence="9" key="1">
    <citation type="submission" date="2019-10" db="EMBL/GenBank/DDBJ databases">
        <title>Streptomyces sp. nov., a novel actinobacterium isolated from alkaline environment.</title>
        <authorList>
            <person name="Golinska P."/>
        </authorList>
    </citation>
    <scope>NUCLEOTIDE SEQUENCE [LARGE SCALE GENOMIC DNA]</scope>
    <source>
        <strain evidence="9">DSM 42118</strain>
    </source>
</reference>
<accession>A0A7W3T9K8</accession>
<dbReference type="GO" id="GO:0033990">
    <property type="term" value="F:ectoine synthase activity"/>
    <property type="evidence" value="ECO:0007669"/>
    <property type="project" value="UniProtKB-EC"/>
</dbReference>
<organism evidence="8 9">
    <name type="scientific">Streptomyces alkaliphilus</name>
    <dbReference type="NCBI Taxonomy" id="1472722"/>
    <lineage>
        <taxon>Bacteria</taxon>
        <taxon>Bacillati</taxon>
        <taxon>Actinomycetota</taxon>
        <taxon>Actinomycetes</taxon>
        <taxon>Kitasatosporales</taxon>
        <taxon>Streptomycetaceae</taxon>
        <taxon>Streptomyces</taxon>
    </lineage>
</organism>
<dbReference type="Gene3D" id="2.60.120.10">
    <property type="entry name" value="Jelly Rolls"/>
    <property type="match status" value="1"/>
</dbReference>
<comment type="caution">
    <text evidence="8">The sequence shown here is derived from an EMBL/GenBank/DDBJ whole genome shotgun (WGS) entry which is preliminary data.</text>
</comment>
<dbReference type="InterPro" id="IPR014710">
    <property type="entry name" value="RmlC-like_jellyroll"/>
</dbReference>
<comment type="pathway">
    <text evidence="1">Amine and polyamine biosynthesis; ectoine biosynthesis; L-ectoine from L-aspartate 4-semialdehyde: step 3/3.</text>
</comment>
<comment type="catalytic activity">
    <reaction evidence="7">
        <text>(2S)-4-acetamido-2-aminobutanoate = L-ectoine + H2O</text>
        <dbReference type="Rhea" id="RHEA:17281"/>
        <dbReference type="ChEBI" id="CHEBI:15377"/>
        <dbReference type="ChEBI" id="CHEBI:58515"/>
        <dbReference type="ChEBI" id="CHEBI:58929"/>
        <dbReference type="EC" id="4.2.1.108"/>
    </reaction>
</comment>
<dbReference type="InterPro" id="IPR011051">
    <property type="entry name" value="RmlC_Cupin_sf"/>
</dbReference>
<dbReference type="UniPathway" id="UPA00067">
    <property type="reaction ID" value="UER00123"/>
</dbReference>
<evidence type="ECO:0000256" key="5">
    <source>
        <dbReference type="ARBA" id="ARBA00023239"/>
    </source>
</evidence>
<dbReference type="PANTHER" id="PTHR39289:SF1">
    <property type="entry name" value="L-ECTOINE SYNTHASE"/>
    <property type="match status" value="1"/>
</dbReference>
<dbReference type="GO" id="GO:0019491">
    <property type="term" value="P:ectoine biosynthetic process"/>
    <property type="evidence" value="ECO:0007669"/>
    <property type="project" value="UniProtKB-UniPathway"/>
</dbReference>